<dbReference type="EMBL" id="KZ998154">
    <property type="protein sequence ID" value="RKO86486.1"/>
    <property type="molecule type" value="Genomic_DNA"/>
</dbReference>
<proteinExistence type="predicted"/>
<reference evidence="4" key="1">
    <citation type="journal article" date="2018" name="Nat. Microbiol.">
        <title>Leveraging single-cell genomics to expand the fungal tree of life.</title>
        <authorList>
            <person name="Ahrendt S.R."/>
            <person name="Quandt C.A."/>
            <person name="Ciobanu D."/>
            <person name="Clum A."/>
            <person name="Salamov A."/>
            <person name="Andreopoulos B."/>
            <person name="Cheng J.F."/>
            <person name="Woyke T."/>
            <person name="Pelin A."/>
            <person name="Henrissat B."/>
            <person name="Reynolds N.K."/>
            <person name="Benny G.L."/>
            <person name="Smith M.E."/>
            <person name="James T.Y."/>
            <person name="Grigoriev I.V."/>
        </authorList>
    </citation>
    <scope>NUCLEOTIDE SEQUENCE [LARGE SCALE GENOMIC DNA]</scope>
</reference>
<organism evidence="3 4">
    <name type="scientific">Blyttiomyces helicus</name>
    <dbReference type="NCBI Taxonomy" id="388810"/>
    <lineage>
        <taxon>Eukaryota</taxon>
        <taxon>Fungi</taxon>
        <taxon>Fungi incertae sedis</taxon>
        <taxon>Chytridiomycota</taxon>
        <taxon>Chytridiomycota incertae sedis</taxon>
        <taxon>Chytridiomycetes</taxon>
        <taxon>Chytridiomycetes incertae sedis</taxon>
        <taxon>Blyttiomyces</taxon>
    </lineage>
</organism>
<dbReference type="Proteomes" id="UP000269721">
    <property type="component" value="Unassembled WGS sequence"/>
</dbReference>
<feature type="signal peptide" evidence="2">
    <location>
        <begin position="1"/>
        <end position="22"/>
    </location>
</feature>
<feature type="region of interest" description="Disordered" evidence="1">
    <location>
        <begin position="225"/>
        <end position="249"/>
    </location>
</feature>
<keyword evidence="2" id="KW-0732">Signal</keyword>
<accession>A0A4P9W8I9</accession>
<dbReference type="AlphaFoldDB" id="A0A4P9W8I9"/>
<feature type="chain" id="PRO_5020412045" evidence="2">
    <location>
        <begin position="23"/>
        <end position="262"/>
    </location>
</feature>
<evidence type="ECO:0000256" key="1">
    <source>
        <dbReference type="SAM" id="MobiDB-lite"/>
    </source>
</evidence>
<name>A0A4P9W8I9_9FUNG</name>
<keyword evidence="4" id="KW-1185">Reference proteome</keyword>
<evidence type="ECO:0000256" key="2">
    <source>
        <dbReference type="SAM" id="SignalP"/>
    </source>
</evidence>
<sequence>MRAARLFILSASTPVLLSSATALSSSAGQPASTPTPLALFGESIQPLPGPQLEASPSSCVLLMIEASDAMDVDHVDLDGLGCACAVARSGPIAMRQIILGYQMIRGSLPVLESVGISRSSKILEVLGICGCEGEGSRGSEGDGARKGQALGDFGPAAAEMRNLVHIDVEKKGEKRKSSWGSDDEASRMEEVSGTFVAALWQTRGRVRVGGVVSFSKKSTTIQLKPRSRDLITSSTSSAEVGDSGRGSPVALQVGNRGAMFAS</sequence>
<protein>
    <submittedName>
        <fullName evidence="3">Uncharacterized protein</fullName>
    </submittedName>
</protein>
<evidence type="ECO:0000313" key="3">
    <source>
        <dbReference type="EMBL" id="RKO86486.1"/>
    </source>
</evidence>
<gene>
    <name evidence="3" type="ORF">BDK51DRAFT_53026</name>
</gene>
<evidence type="ECO:0000313" key="4">
    <source>
        <dbReference type="Proteomes" id="UP000269721"/>
    </source>
</evidence>